<dbReference type="Gene3D" id="1.20.1250.20">
    <property type="entry name" value="MFS general substrate transporter like domains"/>
    <property type="match status" value="2"/>
</dbReference>
<evidence type="ECO:0000256" key="2">
    <source>
        <dbReference type="ARBA" id="ARBA00008335"/>
    </source>
</evidence>
<dbReference type="OrthoDB" id="2241241at2759"/>
<evidence type="ECO:0000313" key="11">
    <source>
        <dbReference type="Proteomes" id="UP000002866"/>
    </source>
</evidence>
<dbReference type="InterPro" id="IPR036259">
    <property type="entry name" value="MFS_trans_sf"/>
</dbReference>
<protein>
    <recommendedName>
        <fullName evidence="12">Major facilitator superfamily (MFS) profile domain-containing protein</fullName>
    </recommendedName>
</protein>
<feature type="transmembrane region" description="Helical" evidence="9">
    <location>
        <begin position="606"/>
        <end position="623"/>
    </location>
</feature>
<dbReference type="PANTHER" id="PTHR23501:SF92">
    <property type="entry name" value="GLUTATHIONE EXCHANGER 1-RELATED"/>
    <property type="match status" value="1"/>
</dbReference>
<dbReference type="GeneID" id="14496692"/>
<dbReference type="SUPFAM" id="SSF103473">
    <property type="entry name" value="MFS general substrate transporter"/>
    <property type="match status" value="1"/>
</dbReference>
<feature type="transmembrane region" description="Helical" evidence="9">
    <location>
        <begin position="271"/>
        <end position="296"/>
    </location>
</feature>
<evidence type="ECO:0000256" key="3">
    <source>
        <dbReference type="ARBA" id="ARBA00022448"/>
    </source>
</evidence>
<reference evidence="10 11" key="1">
    <citation type="journal article" date="2011" name="Proc. Natl. Acad. Sci. U.S.A.">
        <title>Evolutionary erosion of yeast sex chromosomes by mating-type switching accidents.</title>
        <authorList>
            <person name="Gordon J.L."/>
            <person name="Armisen D."/>
            <person name="Proux-Wera E."/>
            <person name="Oheigeartaigh S.S."/>
            <person name="Byrne K.P."/>
            <person name="Wolfe K.H."/>
        </authorList>
    </citation>
    <scope>NUCLEOTIDE SEQUENCE [LARGE SCALE GENOMIC DNA]</scope>
    <source>
        <strain evidence="11">ATCC 34711 / CBS 6284 / DSM 70876 / NBRC 10599 / NRRL Y-10934 / UCD 77-7</strain>
    </source>
</reference>
<dbReference type="OMA" id="LNFAWYV"/>
<dbReference type="EMBL" id="HE806321">
    <property type="protein sequence ID" value="CCH61591.1"/>
    <property type="molecule type" value="Genomic_DNA"/>
</dbReference>
<dbReference type="GO" id="GO:0015343">
    <property type="term" value="F:siderophore-iron transmembrane transporter activity"/>
    <property type="evidence" value="ECO:0007669"/>
    <property type="project" value="TreeGrafter"/>
</dbReference>
<evidence type="ECO:0000256" key="7">
    <source>
        <dbReference type="ARBA" id="ARBA00023136"/>
    </source>
</evidence>
<evidence type="ECO:0000256" key="8">
    <source>
        <dbReference type="SAM" id="MobiDB-lite"/>
    </source>
</evidence>
<dbReference type="Pfam" id="PF00083">
    <property type="entry name" value="Sugar_tr"/>
    <property type="match status" value="1"/>
</dbReference>
<sequence>MVDNHSFESTENFEDDDKPITILERSESSEEITNSTKSQNIAKVSTISSNNYRNSSEINHIEQKNNEKFNTIEHTSTEGTNPKYDTTYEEFDSKRIIKEIEIMKSVYDTWYFHALLLFGAFICSYGYSLDSRVRRVYKTYAASSYKKHSLVSTINVIDSVASATSQVVYSRASDIFGRLSLLLVAIICYVVGTIIQSQAYDIQRYCAGSFFYNLGYVGVSLLMTLILSDYSSLKWRFFYQAILAWPNIINDWISGIIVDRANPIKHWSWDIGMWAFIFPLSCIPILCCLIHMQWLASQTDEWKQLKKGKSYFKYYGYKDSLIDMFWRFDVVGVILLAAFIGLILIPLTLAGGTKSRWSEGKLIAPFVIGCVMVPCFAIWEKWFAKHPIMPWRLIKDRSIWAALTLSLVYKFVFAVAQDYMYSLLLVAVDESIKSATTIGLIHSFVSSVGSPFFSYGTTFVGRLKPFIFLGTLLYMLSLGLLYYYRGGKWAHSGIIGALCVVGGLQLLFFITPLTVITQASVSSADMANVTALILTFDNIGTGIGAAVSGAIWTQTLYKELFKRMKNKTLAKKAYSSPLSFIANYSWGTPVRNIMVESYRSVQRYEIIVAISFCAPLVLLTFALRDINLNRSTDADLEDGKHVKMTDSDPIFDFFANIFNKIFHSSPRGKKSDNSDQDNYSSNNDIHYINEEGIECKNNDKNNYIVENQYYNNSEYPMEDQRNQVFFSEDKER</sequence>
<feature type="region of interest" description="Disordered" evidence="8">
    <location>
        <begin position="1"/>
        <end position="37"/>
    </location>
</feature>
<evidence type="ECO:0008006" key="12">
    <source>
        <dbReference type="Google" id="ProtNLM"/>
    </source>
</evidence>
<evidence type="ECO:0000256" key="4">
    <source>
        <dbReference type="ARBA" id="ARBA00022692"/>
    </source>
</evidence>
<dbReference type="GO" id="GO:0005768">
    <property type="term" value="C:endosome"/>
    <property type="evidence" value="ECO:0007669"/>
    <property type="project" value="TreeGrafter"/>
</dbReference>
<evidence type="ECO:0000256" key="1">
    <source>
        <dbReference type="ARBA" id="ARBA00004127"/>
    </source>
</evidence>
<gene>
    <name evidence="10" type="primary">TBLA0F00470</name>
    <name evidence="10" type="ORF">TBLA_0F00470</name>
</gene>
<comment type="subcellular location">
    <subcellularLocation>
        <location evidence="1">Endomembrane system</location>
        <topology evidence="1">Multi-pass membrane protein</topology>
    </subcellularLocation>
</comment>
<feature type="transmembrane region" description="Helical" evidence="9">
    <location>
        <begin position="465"/>
        <end position="483"/>
    </location>
</feature>
<dbReference type="Proteomes" id="UP000002866">
    <property type="component" value="Chromosome 6"/>
</dbReference>
<name>I2H5D9_HENB6</name>
<keyword evidence="11" id="KW-1185">Reference proteome</keyword>
<dbReference type="AlphaFoldDB" id="I2H5D9"/>
<comment type="similarity">
    <text evidence="2">Belongs to the major facilitator superfamily.</text>
</comment>
<feature type="transmembrane region" description="Helical" evidence="9">
    <location>
        <begin position="399"/>
        <end position="416"/>
    </location>
</feature>
<feature type="transmembrane region" description="Helical" evidence="9">
    <location>
        <begin position="207"/>
        <end position="226"/>
    </location>
</feature>
<dbReference type="GO" id="GO:0005886">
    <property type="term" value="C:plasma membrane"/>
    <property type="evidence" value="ECO:0007669"/>
    <property type="project" value="TreeGrafter"/>
</dbReference>
<organism evidence="10 11">
    <name type="scientific">Henningerozyma blattae (strain ATCC 34711 / CBS 6284 / DSM 70876 / NBRC 10599 / NRRL Y-10934 / UCD 77-7)</name>
    <name type="common">Yeast</name>
    <name type="synonym">Tetrapisispora blattae</name>
    <dbReference type="NCBI Taxonomy" id="1071380"/>
    <lineage>
        <taxon>Eukaryota</taxon>
        <taxon>Fungi</taxon>
        <taxon>Dikarya</taxon>
        <taxon>Ascomycota</taxon>
        <taxon>Saccharomycotina</taxon>
        <taxon>Saccharomycetes</taxon>
        <taxon>Saccharomycetales</taxon>
        <taxon>Saccharomycetaceae</taxon>
        <taxon>Henningerozyma</taxon>
    </lineage>
</organism>
<dbReference type="RefSeq" id="XP_004181110.1">
    <property type="nucleotide sequence ID" value="XM_004181062.1"/>
</dbReference>
<feature type="transmembrane region" description="Helical" evidence="9">
    <location>
        <begin position="110"/>
        <end position="129"/>
    </location>
</feature>
<accession>I2H5D9</accession>
<evidence type="ECO:0000256" key="9">
    <source>
        <dbReference type="SAM" id="Phobius"/>
    </source>
</evidence>
<feature type="transmembrane region" description="Helical" evidence="9">
    <location>
        <begin position="175"/>
        <end position="195"/>
    </location>
</feature>
<dbReference type="GO" id="GO:0005774">
    <property type="term" value="C:vacuolar membrane"/>
    <property type="evidence" value="ECO:0007669"/>
    <property type="project" value="TreeGrafter"/>
</dbReference>
<keyword evidence="3" id="KW-0813">Transport</keyword>
<proteinExistence type="inferred from homology"/>
<evidence type="ECO:0000313" key="10">
    <source>
        <dbReference type="EMBL" id="CCH61591.1"/>
    </source>
</evidence>
<dbReference type="InParanoid" id="I2H5D9"/>
<feature type="transmembrane region" description="Helical" evidence="9">
    <location>
        <begin position="362"/>
        <end position="379"/>
    </location>
</feature>
<feature type="transmembrane region" description="Helical" evidence="9">
    <location>
        <begin position="495"/>
        <end position="519"/>
    </location>
</feature>
<keyword evidence="7 9" id="KW-0472">Membrane</keyword>
<evidence type="ECO:0000256" key="5">
    <source>
        <dbReference type="ARBA" id="ARBA00022989"/>
    </source>
</evidence>
<dbReference type="eggNOG" id="KOG0254">
    <property type="taxonomic scope" value="Eukaryota"/>
</dbReference>
<keyword evidence="6" id="KW-0406">Ion transport</keyword>
<dbReference type="InterPro" id="IPR005828">
    <property type="entry name" value="MFS_sugar_transport-like"/>
</dbReference>
<evidence type="ECO:0000256" key="6">
    <source>
        <dbReference type="ARBA" id="ARBA00023065"/>
    </source>
</evidence>
<keyword evidence="5 9" id="KW-1133">Transmembrane helix</keyword>
<dbReference type="PANTHER" id="PTHR23501">
    <property type="entry name" value="MAJOR FACILITATOR SUPERFAMILY"/>
    <property type="match status" value="1"/>
</dbReference>
<keyword evidence="4 9" id="KW-0812">Transmembrane</keyword>
<dbReference type="FunFam" id="1.20.1250.20:FF:000197">
    <property type="entry name" value="Siderophore iron transporter 1"/>
    <property type="match status" value="1"/>
</dbReference>
<feature type="transmembrane region" description="Helical" evidence="9">
    <location>
        <begin position="330"/>
        <end position="350"/>
    </location>
</feature>
<dbReference type="KEGG" id="tbl:TBLA_0F00470"/>
<feature type="transmembrane region" description="Helical" evidence="9">
    <location>
        <begin position="539"/>
        <end position="557"/>
    </location>
</feature>
<dbReference type="HOGENOM" id="CLU_012970_2_1_1"/>